<dbReference type="GO" id="GO:0010181">
    <property type="term" value="F:FMN binding"/>
    <property type="evidence" value="ECO:0007669"/>
    <property type="project" value="InterPro"/>
</dbReference>
<proteinExistence type="predicted"/>
<gene>
    <name evidence="2" type="ORF">R3P38DRAFT_2611901</name>
</gene>
<dbReference type="Pfam" id="PF00724">
    <property type="entry name" value="Oxidored_FMN"/>
    <property type="match status" value="1"/>
</dbReference>
<dbReference type="FunFam" id="3.20.20.70:FF:000138">
    <property type="entry name" value="NADPH dehydrogenase 1"/>
    <property type="match status" value="1"/>
</dbReference>
<dbReference type="Proteomes" id="UP001362999">
    <property type="component" value="Unassembled WGS sequence"/>
</dbReference>
<organism evidence="2 3">
    <name type="scientific">Favolaschia claudopus</name>
    <dbReference type="NCBI Taxonomy" id="2862362"/>
    <lineage>
        <taxon>Eukaryota</taxon>
        <taxon>Fungi</taxon>
        <taxon>Dikarya</taxon>
        <taxon>Basidiomycota</taxon>
        <taxon>Agaricomycotina</taxon>
        <taxon>Agaricomycetes</taxon>
        <taxon>Agaricomycetidae</taxon>
        <taxon>Agaricales</taxon>
        <taxon>Marasmiineae</taxon>
        <taxon>Mycenaceae</taxon>
        <taxon>Favolaschia</taxon>
    </lineage>
</organism>
<dbReference type="CDD" id="cd02933">
    <property type="entry name" value="OYE_like_FMN"/>
    <property type="match status" value="1"/>
</dbReference>
<evidence type="ECO:0000259" key="1">
    <source>
        <dbReference type="Pfam" id="PF00724"/>
    </source>
</evidence>
<protein>
    <submittedName>
        <fullName evidence="2">NADH:flavin oxidoreductase/NADH oxidase</fullName>
    </submittedName>
</protein>
<dbReference type="PANTHER" id="PTHR22893:SF91">
    <property type="entry name" value="NADPH DEHYDROGENASE 2-RELATED"/>
    <property type="match status" value="1"/>
</dbReference>
<dbReference type="PANTHER" id="PTHR22893">
    <property type="entry name" value="NADH OXIDOREDUCTASE-RELATED"/>
    <property type="match status" value="1"/>
</dbReference>
<comment type="caution">
    <text evidence="2">The sequence shown here is derived from an EMBL/GenBank/DDBJ whole genome shotgun (WGS) entry which is preliminary data.</text>
</comment>
<sequence>MSSSTSAQLFQPINVGPVSLKHRVVLAPMTRFKTTPKLVPFLPLVKDFYTQRASTPGTLVITESTLIAARAAGFPHMPGIFTQDQIDAWKEVVDSVHAQGSFIFMQLVALGRAAMPDVLRAEDPTLPLVSASDIPVDPNATEKPRPLTHDEIQEYIGLFAQAAKTAVEIGFDGVEVHACNGCLVEQFIQDVSNIRTDKYGGSVENRANFPLEVVKAIADAIGESRTAIRFSPWSPFLGMGMKDPLPTYTHLVSELKRLNPSLAYLHLIEPRINSDTAVDVSASNAAQSNEPICSIWGPNKPLIRAGGFSRDSAIELTSKSANSNTLVAFGRHFIANPDLPIRLEKNIPLHPYERSTFYLAGVDEPRGYTDQPFATRA</sequence>
<dbReference type="SUPFAM" id="SSF51395">
    <property type="entry name" value="FMN-linked oxidoreductases"/>
    <property type="match status" value="1"/>
</dbReference>
<dbReference type="InterPro" id="IPR001155">
    <property type="entry name" value="OxRdtase_FMN_N"/>
</dbReference>
<dbReference type="AlphaFoldDB" id="A0AAW0CRT9"/>
<dbReference type="Gene3D" id="3.20.20.70">
    <property type="entry name" value="Aldolase class I"/>
    <property type="match status" value="1"/>
</dbReference>
<dbReference type="InterPro" id="IPR045247">
    <property type="entry name" value="Oye-like"/>
</dbReference>
<feature type="domain" description="NADH:flavin oxidoreductase/NADH oxidase N-terminal" evidence="1">
    <location>
        <begin position="8"/>
        <end position="349"/>
    </location>
</feature>
<dbReference type="InterPro" id="IPR013785">
    <property type="entry name" value="Aldolase_TIM"/>
</dbReference>
<name>A0AAW0CRT9_9AGAR</name>
<dbReference type="EMBL" id="JAWWNJ010000013">
    <property type="protein sequence ID" value="KAK7042631.1"/>
    <property type="molecule type" value="Genomic_DNA"/>
</dbReference>
<dbReference type="GO" id="GO:0003959">
    <property type="term" value="F:NADPH dehydrogenase activity"/>
    <property type="evidence" value="ECO:0007669"/>
    <property type="project" value="TreeGrafter"/>
</dbReference>
<evidence type="ECO:0000313" key="3">
    <source>
        <dbReference type="Proteomes" id="UP001362999"/>
    </source>
</evidence>
<evidence type="ECO:0000313" key="2">
    <source>
        <dbReference type="EMBL" id="KAK7042631.1"/>
    </source>
</evidence>
<keyword evidence="3" id="KW-1185">Reference proteome</keyword>
<accession>A0AAW0CRT9</accession>
<reference evidence="2 3" key="1">
    <citation type="journal article" date="2024" name="J Genomics">
        <title>Draft genome sequencing and assembly of Favolaschia claudopus CIRM-BRFM 2984 isolated from oak limbs.</title>
        <authorList>
            <person name="Navarro D."/>
            <person name="Drula E."/>
            <person name="Chaduli D."/>
            <person name="Cazenave R."/>
            <person name="Ahrendt S."/>
            <person name="Wang J."/>
            <person name="Lipzen A."/>
            <person name="Daum C."/>
            <person name="Barry K."/>
            <person name="Grigoriev I.V."/>
            <person name="Favel A."/>
            <person name="Rosso M.N."/>
            <person name="Martin F."/>
        </authorList>
    </citation>
    <scope>NUCLEOTIDE SEQUENCE [LARGE SCALE GENOMIC DNA]</scope>
    <source>
        <strain evidence="2 3">CIRM-BRFM 2984</strain>
    </source>
</reference>